<feature type="compositionally biased region" description="Polar residues" evidence="2">
    <location>
        <begin position="501"/>
        <end position="521"/>
    </location>
</feature>
<feature type="region of interest" description="Disordered" evidence="2">
    <location>
        <begin position="299"/>
        <end position="332"/>
    </location>
</feature>
<protein>
    <recommendedName>
        <fullName evidence="3">C3H1-type domain-containing protein</fullName>
    </recommendedName>
</protein>
<keyword evidence="1" id="KW-0863">Zinc-finger</keyword>
<feature type="compositionally biased region" description="Basic and acidic residues" evidence="2">
    <location>
        <begin position="182"/>
        <end position="195"/>
    </location>
</feature>
<dbReference type="InParanoid" id="A0A4S2N5I5"/>
<feature type="region of interest" description="Disordered" evidence="2">
    <location>
        <begin position="1033"/>
        <end position="1132"/>
    </location>
</feature>
<feature type="compositionally biased region" description="Polar residues" evidence="2">
    <location>
        <begin position="953"/>
        <end position="982"/>
    </location>
</feature>
<feature type="compositionally biased region" description="Polar residues" evidence="2">
    <location>
        <begin position="661"/>
        <end position="672"/>
    </location>
</feature>
<gene>
    <name evidence="4" type="ORF">EX30DRAFT_360549</name>
</gene>
<feature type="zinc finger region" description="C3H1-type" evidence="1">
    <location>
        <begin position="67"/>
        <end position="96"/>
    </location>
</feature>
<keyword evidence="1" id="KW-0479">Metal-binding</keyword>
<feature type="region of interest" description="Disordered" evidence="2">
    <location>
        <begin position="482"/>
        <end position="546"/>
    </location>
</feature>
<evidence type="ECO:0000256" key="2">
    <source>
        <dbReference type="SAM" id="MobiDB-lite"/>
    </source>
</evidence>
<dbReference type="EMBL" id="ML220112">
    <property type="protein sequence ID" value="TGZ84500.1"/>
    <property type="molecule type" value="Genomic_DNA"/>
</dbReference>
<feature type="domain" description="C3H1-type" evidence="3">
    <location>
        <begin position="67"/>
        <end position="96"/>
    </location>
</feature>
<dbReference type="Proteomes" id="UP000298138">
    <property type="component" value="Unassembled WGS sequence"/>
</dbReference>
<reference evidence="4 5" key="1">
    <citation type="submission" date="2019-04" db="EMBL/GenBank/DDBJ databases">
        <title>Comparative genomics and transcriptomics to analyze fruiting body development in filamentous ascomycetes.</title>
        <authorList>
            <consortium name="DOE Joint Genome Institute"/>
            <person name="Lutkenhaus R."/>
            <person name="Traeger S."/>
            <person name="Breuer J."/>
            <person name="Kuo A."/>
            <person name="Lipzen A."/>
            <person name="Pangilinan J."/>
            <person name="Dilworth D."/>
            <person name="Sandor L."/>
            <person name="Poggeler S."/>
            <person name="Barry K."/>
            <person name="Grigoriev I.V."/>
            <person name="Nowrousian M."/>
        </authorList>
    </citation>
    <scope>NUCLEOTIDE SEQUENCE [LARGE SCALE GENOMIC DNA]</scope>
    <source>
        <strain evidence="4 5">CBS 389.68</strain>
    </source>
</reference>
<proteinExistence type="predicted"/>
<sequence length="1386" mass="151896">MTAPNLPHVRNAPPKPVEMLQRNDPRLWSNGATICDMFLIYGKCSRPACIREHRPRLTNWDGSLKKSDKVPYCYDHYSLKAGCRRTPNCPLVHGAVQLPDYRDPSTWECKIIGARLPKADTEATELTRPKRRATSPALKTQGVEGPEDHSISVGNGANVIDTARRSEERKYVKSRAKPSTKKVRDMADEQQKKPLDPCSASGFGNTDVHVDGSRDHDKDTESTSKSEKEAASDSKIDGAANQEAMAVELYKPPIPRQRPPLPSKQLYIPPKRHLSADGPSVYYPQGNGIHLSRPLEMKRTPKKCSSTKNLPFDESTVGSRGMVRRSSISRTRADVTTPETLVVRPVPLGVSPSTKYASQSFDDTTTHQTSAEEPEQVLPPGEDTVARKNDVISIPHTPLPEPLTLATHPYAALATYLQSPLPSAMVDGVENSWNVARVEHPFQSQSLAPTAPHGLAHGRSPTVNTNVEPFCARDSALFNNASSHDFADHPPSIPTPHTSPNRFLTDNSSVPTNSDDNQLYTRSPPLPTPPSSVDGIMAPRPSRDKIEGIDEPEKKLIKDGAGVDKDSFGAQLDLIEDMKMRLRSSSSRHSSVSSFHEAPIESSRARVLSPLFAPNLINGAEPQQPHIHQTRLPQQAFPSSHIQHHTTRAKSKQYVTSTANIPQSHNISSPSPGHTAHPGLHQHPHVSCSQGAEIPSSPYPGYRLPQPDEWNTHVCFSCFHRGHRSGFCFYRTKCPNVMDKELLRSQRGVFSRFWTTYILYAQHNHKVHPATVQAHMHLLRVMEQGDKPDQQLLRPLFFVPTSGPSNAVAHAASSSVGTSAQSLPLTPNGNVQSSSMRSAPQNSAIVPGISGTVCNEPMNHKLPPHLRRKGITQPLHSPSSVVCELSEPGAVTTPQLSSSGGGEDKETLIQNPLISPVLDVQKSTHEEIMPVNITAGGVVQSSPFSDPRAANVQEAQDLSRQAPISVNRSQLSQKTNSVSCSAKNGALAADSSIDTSSNDMDENSKALEQPNGPSKCNEDKYIVSVIDSATWSSETRIPAPRESHETSLPVEQPGRLKAKQPAHAPQNQKFPRKISSESTGTFENFDSGIYQSHRRGSFNPTGQIDLSEKSPQIQFSREPSTPPRQPIQASSSVSSVKQFSLLSSSGASTSAHRSPASTTCWLCNKIHSGECNVSAYTVGRISNASPLPDWDPEPSTSSSDPSELERPDSLEPARPESESTSGNDFMYKTVTFPKLSGNQYAVREGAVYRYDQINHLEIVDVRKNNEHLNRLIMEANVAQERREFQESDSFHPRRKEQKKKSFFHWLPAEILIQIFQEVAGESEVLEKVDRICARSTSKMRPSVSQTAHFSDTECATCAPSTIAGSQSKNLPPTSLGFSKSVLTSSP</sequence>
<feature type="compositionally biased region" description="Polar residues" evidence="2">
    <location>
        <begin position="821"/>
        <end position="838"/>
    </location>
</feature>
<feature type="region of interest" description="Disordered" evidence="2">
    <location>
        <begin position="121"/>
        <end position="238"/>
    </location>
</feature>
<evidence type="ECO:0000259" key="3">
    <source>
        <dbReference type="PROSITE" id="PS50103"/>
    </source>
</evidence>
<feature type="compositionally biased region" description="Basic and acidic residues" evidence="2">
    <location>
        <begin position="162"/>
        <end position="171"/>
    </location>
</feature>
<feature type="compositionally biased region" description="Basic and acidic residues" evidence="2">
    <location>
        <begin position="1203"/>
        <end position="1217"/>
    </location>
</feature>
<feature type="region of interest" description="Disordered" evidence="2">
    <location>
        <begin position="808"/>
        <end position="838"/>
    </location>
</feature>
<feature type="region of interest" description="Disordered" evidence="2">
    <location>
        <begin position="661"/>
        <end position="692"/>
    </location>
</feature>
<feature type="compositionally biased region" description="Polar residues" evidence="2">
    <location>
        <begin position="1098"/>
        <end position="1119"/>
    </location>
</feature>
<feature type="compositionally biased region" description="Low complexity" evidence="2">
    <location>
        <begin position="808"/>
        <end position="820"/>
    </location>
</feature>
<feature type="compositionally biased region" description="Basic and acidic residues" evidence="2">
    <location>
        <begin position="208"/>
        <end position="236"/>
    </location>
</feature>
<feature type="region of interest" description="Disordered" evidence="2">
    <location>
        <begin position="1184"/>
        <end position="1224"/>
    </location>
</feature>
<feature type="region of interest" description="Disordered" evidence="2">
    <location>
        <begin position="1362"/>
        <end position="1386"/>
    </location>
</feature>
<dbReference type="PROSITE" id="PS50103">
    <property type="entry name" value="ZF_C3H1"/>
    <property type="match status" value="1"/>
</dbReference>
<evidence type="ECO:0000313" key="5">
    <source>
        <dbReference type="Proteomes" id="UP000298138"/>
    </source>
</evidence>
<name>A0A4S2N5I5_9PEZI</name>
<feature type="compositionally biased region" description="Polar residues" evidence="2">
    <location>
        <begin position="353"/>
        <end position="371"/>
    </location>
</feature>
<organism evidence="4 5">
    <name type="scientific">Ascodesmis nigricans</name>
    <dbReference type="NCBI Taxonomy" id="341454"/>
    <lineage>
        <taxon>Eukaryota</taxon>
        <taxon>Fungi</taxon>
        <taxon>Dikarya</taxon>
        <taxon>Ascomycota</taxon>
        <taxon>Pezizomycotina</taxon>
        <taxon>Pezizomycetes</taxon>
        <taxon>Pezizales</taxon>
        <taxon>Ascodesmidaceae</taxon>
        <taxon>Ascodesmis</taxon>
    </lineage>
</organism>
<evidence type="ECO:0000256" key="1">
    <source>
        <dbReference type="PROSITE-ProRule" id="PRU00723"/>
    </source>
</evidence>
<feature type="region of interest" description="Disordered" evidence="2">
    <location>
        <begin position="353"/>
        <end position="383"/>
    </location>
</feature>
<feature type="region of interest" description="Disordered" evidence="2">
    <location>
        <begin position="939"/>
        <end position="1018"/>
    </location>
</feature>
<dbReference type="InterPro" id="IPR000571">
    <property type="entry name" value="Znf_CCCH"/>
</dbReference>
<dbReference type="GO" id="GO:0008270">
    <property type="term" value="F:zinc ion binding"/>
    <property type="evidence" value="ECO:0007669"/>
    <property type="project" value="UniProtKB-KW"/>
</dbReference>
<evidence type="ECO:0000313" key="4">
    <source>
        <dbReference type="EMBL" id="TGZ84500.1"/>
    </source>
</evidence>
<keyword evidence="5" id="KW-1185">Reference proteome</keyword>
<feature type="compositionally biased region" description="Basic residues" evidence="2">
    <location>
        <begin position="172"/>
        <end position="181"/>
    </location>
</feature>
<accession>A0A4S2N5I5</accession>
<keyword evidence="1" id="KW-0862">Zinc</keyword>